<dbReference type="SUPFAM" id="SSF56112">
    <property type="entry name" value="Protein kinase-like (PK-like)"/>
    <property type="match status" value="1"/>
</dbReference>
<dbReference type="Proteomes" id="UP000242180">
    <property type="component" value="Unassembled WGS sequence"/>
</dbReference>
<name>A0A1X2H1N5_SYNRA</name>
<organism evidence="2 3">
    <name type="scientific">Syncephalastrum racemosum</name>
    <name type="common">Filamentous fungus</name>
    <dbReference type="NCBI Taxonomy" id="13706"/>
    <lineage>
        <taxon>Eukaryota</taxon>
        <taxon>Fungi</taxon>
        <taxon>Fungi incertae sedis</taxon>
        <taxon>Mucoromycota</taxon>
        <taxon>Mucoromycotina</taxon>
        <taxon>Mucoromycetes</taxon>
        <taxon>Mucorales</taxon>
        <taxon>Syncephalastraceae</taxon>
        <taxon>Syncephalastrum</taxon>
    </lineage>
</organism>
<evidence type="ECO:0000256" key="1">
    <source>
        <dbReference type="SAM" id="MobiDB-lite"/>
    </source>
</evidence>
<evidence type="ECO:0000313" key="3">
    <source>
        <dbReference type="Proteomes" id="UP000242180"/>
    </source>
</evidence>
<feature type="compositionally biased region" description="Polar residues" evidence="1">
    <location>
        <begin position="132"/>
        <end position="151"/>
    </location>
</feature>
<feature type="region of interest" description="Disordered" evidence="1">
    <location>
        <begin position="99"/>
        <end position="151"/>
    </location>
</feature>
<keyword evidence="3" id="KW-1185">Reference proteome</keyword>
<proteinExistence type="predicted"/>
<gene>
    <name evidence="2" type="ORF">BCR43DRAFT_104999</name>
</gene>
<evidence type="ECO:0008006" key="4">
    <source>
        <dbReference type="Google" id="ProtNLM"/>
    </source>
</evidence>
<comment type="caution">
    <text evidence="2">The sequence shown here is derived from an EMBL/GenBank/DDBJ whole genome shotgun (WGS) entry which is preliminary data.</text>
</comment>
<dbReference type="InParanoid" id="A0A1X2H1N5"/>
<protein>
    <recommendedName>
        <fullName evidence="4">Protein kinase domain-containing protein</fullName>
    </recommendedName>
</protein>
<dbReference type="InterPro" id="IPR011009">
    <property type="entry name" value="Kinase-like_dom_sf"/>
</dbReference>
<reference evidence="2 3" key="1">
    <citation type="submission" date="2016-07" db="EMBL/GenBank/DDBJ databases">
        <title>Pervasive Adenine N6-methylation of Active Genes in Fungi.</title>
        <authorList>
            <consortium name="DOE Joint Genome Institute"/>
            <person name="Mondo S.J."/>
            <person name="Dannebaum R.O."/>
            <person name="Kuo R.C."/>
            <person name="Labutti K."/>
            <person name="Haridas S."/>
            <person name="Kuo A."/>
            <person name="Salamov A."/>
            <person name="Ahrendt S.R."/>
            <person name="Lipzen A."/>
            <person name="Sullivan W."/>
            <person name="Andreopoulos W.B."/>
            <person name="Clum A."/>
            <person name="Lindquist E."/>
            <person name="Daum C."/>
            <person name="Ramamoorthy G.K."/>
            <person name="Gryganskyi A."/>
            <person name="Culley D."/>
            <person name="Magnuson J.K."/>
            <person name="James T.Y."/>
            <person name="O'Malley M.A."/>
            <person name="Stajich J.E."/>
            <person name="Spatafora J.W."/>
            <person name="Visel A."/>
            <person name="Grigoriev I.V."/>
        </authorList>
    </citation>
    <scope>NUCLEOTIDE SEQUENCE [LARGE SCALE GENOMIC DNA]</scope>
    <source>
        <strain evidence="2 3">NRRL 2496</strain>
    </source>
</reference>
<dbReference type="AlphaFoldDB" id="A0A1X2H1N5"/>
<feature type="compositionally biased region" description="Basic and acidic residues" evidence="1">
    <location>
        <begin position="106"/>
        <end position="119"/>
    </location>
</feature>
<dbReference type="EMBL" id="MCGN01000011">
    <property type="protein sequence ID" value="ORY91336.1"/>
    <property type="molecule type" value="Genomic_DNA"/>
</dbReference>
<evidence type="ECO:0000313" key="2">
    <source>
        <dbReference type="EMBL" id="ORY91336.1"/>
    </source>
</evidence>
<accession>A0A1X2H1N5</accession>
<sequence>MIDLLARCLVFRPENRITAIDALQSHFMREREDGTLTPLVIMEAPTPAPTKKTNGSILWAKGVASQPQGPVSWMGRDLKDALRLSKSKTIDRFQLKRPSLSSLRMRTQEEKKSASKEEGFDLPSIPMLSPIQMCSNGEPTRTASLVQNRMS</sequence>